<dbReference type="PANTHER" id="PTHR23019:SF0">
    <property type="entry name" value="NUCLEAR PORE MEMBRANE GLYCOPROTEIN 210"/>
    <property type="match status" value="1"/>
</dbReference>
<name>A0ABQ7JB63_9APIC</name>
<dbReference type="PANTHER" id="PTHR23019">
    <property type="entry name" value="NUCLEAR PORE MEMBRANE GLYCOPROTEIN GP210-RELATED"/>
    <property type="match status" value="1"/>
</dbReference>
<keyword evidence="3" id="KW-1185">Reference proteome</keyword>
<gene>
    <name evidence="2" type="ORF">IE077_002299</name>
</gene>
<dbReference type="Proteomes" id="UP000823046">
    <property type="component" value="Unassembled WGS sequence"/>
</dbReference>
<reference evidence="2 3" key="1">
    <citation type="journal article" date="2020" name="bioRxiv">
        <title>Metabolic contributions of an alphaproteobacterial endosymbiont in the apicomplexan Cardiosporidium cionae.</title>
        <authorList>
            <person name="Hunter E.S."/>
            <person name="Paight C.J."/>
            <person name="Lane C.E."/>
        </authorList>
    </citation>
    <scope>NUCLEOTIDE SEQUENCE [LARGE SCALE GENOMIC DNA]</scope>
    <source>
        <strain evidence="2">ESH_2018</strain>
    </source>
</reference>
<comment type="caution">
    <text evidence="2">The sequence shown here is derived from an EMBL/GenBank/DDBJ whole genome shotgun (WGS) entry which is preliminary data.</text>
</comment>
<dbReference type="EMBL" id="JADAQX010000211">
    <property type="protein sequence ID" value="KAF8821231.1"/>
    <property type="molecule type" value="Genomic_DNA"/>
</dbReference>
<feature type="compositionally biased region" description="Polar residues" evidence="1">
    <location>
        <begin position="2411"/>
        <end position="2423"/>
    </location>
</feature>
<evidence type="ECO:0000256" key="1">
    <source>
        <dbReference type="SAM" id="MobiDB-lite"/>
    </source>
</evidence>
<dbReference type="Pfam" id="PF26182">
    <property type="entry name" value="Ig_NUP210_5th"/>
    <property type="match status" value="1"/>
</dbReference>
<evidence type="ECO:0000313" key="2">
    <source>
        <dbReference type="EMBL" id="KAF8821231.1"/>
    </source>
</evidence>
<evidence type="ECO:0000313" key="3">
    <source>
        <dbReference type="Proteomes" id="UP000823046"/>
    </source>
</evidence>
<dbReference type="InterPro" id="IPR045197">
    <property type="entry name" value="NUP210-like"/>
</dbReference>
<proteinExistence type="predicted"/>
<sequence length="2490" mass="275720">MIRIVKIVRLDKDADLSTPTRLQMLQNGDYSDVLVLQGFTTGQSSMSVRIDVAEYKHILPAEVSFTVCEPVMIVPAFLVVPPAAEFRVGLKVLKRVIASHVNVSKDGKITTLASAKGVAYIVASDTRIEDIHRVEVQIQPVERLLLGAMSAHTALASVVTPAMPPLTRETDVSTLVSLSQMLYNQQYTPYARLLTSTPLLSHSGELYLIKGWTYMWTVDMFDAELHRMFIPENLQFIWDCRSDLKQVGSCLMTSLWVSRNKMLHLYHAEMLGEGEVIVHLVHVQGSSAAPPWKPEMPLNQSISFHIVEPLSLKGHLQSTSEISSLPIILPFEHSFPLKPLGGSGFYEWYIGNESLCYVTKNILWSRSSVGVTQITLSDYYNPENKFSFLLVVSAVDHLSLLSDVPQIGLGETLDVALVAFGKLPTDLKHPWKNLLQKHGPLRFANCSSLTSASLCNLPTCFQGGIDLSWQSDTESLQIHEARDELYTCKILHVVATGTGQGRLRAQVGGKFSRDASSPSSYFQDGSLPSFLYSGLVLDVYERTEAIPQFSFAVPLSNYQKTVEPLTLAVGSSVEIHLMKGPPPLRGYHHTKQLSFLNVDHPTSSPSSGPPLMPKDFLSIHENIPSDGIVRIGCLREAFKITLQARIENTPEEGTHGSSIFSEMLLPLRCAIPTRVEVVPLLLSSTSSMFLSSDHLTLACGKSYPFIAFVLDDRSTVIANYSSFHLQWKLPDETKATQLVGSVLKAFDASIFEEEGPLEKSTNDDVSLQSKENPKQDETIILPPYWEEIHSNEKRISKILQLKISPPHRIFPTVEFLPLFYNPTVFYRLMIQYGSGNYQETGLNSLQLIKFELPSRIESTSPPSPLPSIYSHPDFKDVWMALQKRFQLYGPRTPSLLSSSSLEAERPSLRLCDLLFDPIPATSPPAWLSPPSNVTFGEGCPYTATFPAAYREVWLYAPQPVSTSLNVLDEGLLGQEAQILPLSVERVGRLELSLITDSFDILYPLSSSSMEGLSPHTPTPLRVQRSSLYHYRDSSVYTAESPLSKAAMCTHNAQFSTQAAFQIEKGAIYGLQVRAFTPEGHPFHPSSYAAMDIQIRTSTPSVVRISERQGYTPGGTPLSPSIAEEQDDRLWETLLALSPPDACVEFYIQGLSTEAVVTLQAAVINYNTPLEESLRKEESIRGPDTCLSQELRLSVHAPLRLLPSAVILLPGGHSYEFTVEGGPLVGSLTFTQTQKEGNSVLHPPLGHPKKWVEERLIEGAILPSTFITSETMPLQVRSNNCGMTHVILSAFVGGQALSRFEIPIFVSLPHTLRLALSQKSDSPSLRESHGGNRPSAWDSVENNNYRLMKGQSFRLQAMIFDDEKRRFTPPALSLSGGSSTTGMRCHFTWSLSRNILRLSESLYIPSSLKNYSAFSTSLEKSVSLEGEGLQAITAVALHVGTTIVKVEFRCQGYAKIHLIAQQSIVVLEAHSPSFLPLPWNDLVVSSFDLLSPRLSSWISVLKGGTYREILFATQSEYSLLLSDRLKFEILYTEDREPLTSLHPTSLLTPSHSTSALVRITPTDDVLMGPSPSTTVGISVEPIASIEILLQHTILPKGSTQRLQVILRSMQGKRIFPPSDLRLKVVSSHPLRLSVHPGDSPSEYDLVSKEHGCVGIMAYIRRETTFEESHLVGNFGIENTLSDYRRLCVEETLLPDASTLFVPVGSFIHYSLNFKRPSETLPNTLTLSIHFDSLALLHAMTMETTSFPSSSPLSPREWEEIFRLALSTDQTEATSFSPIFSPYIFSCDSLPLPSRQYGSTSPHSLPSKAASLQEALFSHLPEITSQLRFDLYQILLGLIDAPLFPPSKGHSESSHLNPPCIGPANACLPIPSPHSIRVTVSQEGATMPPLLGPTLRMEGDPSLYPSPPETLGRLRFCTLRRHPVGLRLHVTFQEVSLWLNLLQWISAAHSPQKNLLSPDTNLFSSLLLQPLWQALASYSVGTPSGNPIRRSSSAGKASARRGHLLSTVDWSVGMVLMNSVEGDWTVTGSRTHTDTSTTVPFTKSGDSSSSSSWKEAPKVSSSLLSSAPLIFVGDTAIAMAAAPGIAEVHFVSRTPSAVFFPSPVTGFSSSDNYQHPREDRQIVHSQVDIRSEYTLSGMDLCSLASSEWRYAWASLSTWSISKNCVGKDGHLPPSFPGNRVAMPFPSPKRWFPRASTASLEMSSAPAPSALFSVNSALIIAFKLESSLPSLQAPHSGMFGSSPFISLGLWIDCETRFVPLLQKPSEMLSTPICIFHEKTFIDSHEWSTALESYYTHIESIPDVKHISVRLYRAMTSQISLEEASSSALLQSEYGIPWKYQPQFRMIYDSSSMTEAGELIFDWTNQSSLVLKVFPVPTKGESLVKVSCESSLFQIHTKRRERAETISHAAAPVPSSGNTTFSEGSTQEEWERPQRRFTASSLSETLNYDNLFVFLRRWWKRTHALYSWRTDDSRWDVLAQGYDAFRGVGMAHHR</sequence>
<feature type="region of interest" description="Disordered" evidence="1">
    <location>
        <begin position="2025"/>
        <end position="2051"/>
    </location>
</feature>
<accession>A0ABQ7JB63</accession>
<feature type="region of interest" description="Disordered" evidence="1">
    <location>
        <begin position="2407"/>
        <end position="2430"/>
    </location>
</feature>
<feature type="region of interest" description="Disordered" evidence="1">
    <location>
        <begin position="755"/>
        <end position="774"/>
    </location>
</feature>
<protein>
    <submittedName>
        <fullName evidence="2">Uncharacterized protein</fullName>
    </submittedName>
</protein>
<organism evidence="2 3">
    <name type="scientific">Cardiosporidium cionae</name>
    <dbReference type="NCBI Taxonomy" id="476202"/>
    <lineage>
        <taxon>Eukaryota</taxon>
        <taxon>Sar</taxon>
        <taxon>Alveolata</taxon>
        <taxon>Apicomplexa</taxon>
        <taxon>Aconoidasida</taxon>
        <taxon>Nephromycida</taxon>
        <taxon>Cardiosporidium</taxon>
    </lineage>
</organism>